<name>A0A418PRG0_9BACT</name>
<dbReference type="EMBL" id="QXML01000005">
    <property type="protein sequence ID" value="RIW15177.1"/>
    <property type="molecule type" value="Genomic_DNA"/>
</dbReference>
<dbReference type="Gene3D" id="3.30.160.670">
    <property type="match status" value="1"/>
</dbReference>
<comment type="caution">
    <text evidence="2">The sequence shown here is derived from an EMBL/GenBank/DDBJ whole genome shotgun (WGS) entry which is preliminary data.</text>
</comment>
<evidence type="ECO:0000313" key="3">
    <source>
        <dbReference type="Proteomes" id="UP000283522"/>
    </source>
</evidence>
<sequence>MVNDHPLLFFTSIIGLSKMNQFLRTIPALLLTVVVSSCSTMMQTYSYKAKGVDLKDYKTYAWVNLEHFVEENKEGEKRYARYILDLANEELLEKGFKLDVENPDAVFQFDTRIENRVSYNQSPSVSVGVGIGGPGYYVGGAMPVGGGQITQNNYEEGILTIEMYEPKTGKLLWRGWAEEQISFETDVEGDLKKAVSHIFMKLPVKHKE</sequence>
<organism evidence="2 3">
    <name type="scientific">Algoriphagus lacus</name>
    <dbReference type="NCBI Taxonomy" id="2056311"/>
    <lineage>
        <taxon>Bacteria</taxon>
        <taxon>Pseudomonadati</taxon>
        <taxon>Bacteroidota</taxon>
        <taxon>Cytophagia</taxon>
        <taxon>Cytophagales</taxon>
        <taxon>Cyclobacteriaceae</taxon>
        <taxon>Algoriphagus</taxon>
    </lineage>
</organism>
<protein>
    <submittedName>
        <fullName evidence="2">DUF4136 domain-containing protein</fullName>
    </submittedName>
</protein>
<dbReference type="Proteomes" id="UP000283522">
    <property type="component" value="Unassembled WGS sequence"/>
</dbReference>
<proteinExistence type="predicted"/>
<accession>A0A418PRG0</accession>
<keyword evidence="3" id="KW-1185">Reference proteome</keyword>
<gene>
    <name evidence="2" type="ORF">D0X99_12090</name>
</gene>
<dbReference type="Pfam" id="PF13590">
    <property type="entry name" value="DUF4136"/>
    <property type="match status" value="1"/>
</dbReference>
<dbReference type="InterPro" id="IPR025411">
    <property type="entry name" value="DUF4136"/>
</dbReference>
<dbReference type="AlphaFoldDB" id="A0A418PRG0"/>
<evidence type="ECO:0000259" key="1">
    <source>
        <dbReference type="Pfam" id="PF13590"/>
    </source>
</evidence>
<evidence type="ECO:0000313" key="2">
    <source>
        <dbReference type="EMBL" id="RIW15177.1"/>
    </source>
</evidence>
<reference evidence="2 3" key="1">
    <citation type="submission" date="2018-09" db="EMBL/GenBank/DDBJ databases">
        <authorList>
            <person name="Wang X."/>
            <person name="Du Z."/>
        </authorList>
    </citation>
    <scope>NUCLEOTIDE SEQUENCE [LARGE SCALE GENOMIC DNA]</scope>
    <source>
        <strain evidence="2 3">N3</strain>
    </source>
</reference>
<feature type="domain" description="DUF4136" evidence="1">
    <location>
        <begin position="46"/>
        <end position="203"/>
    </location>
</feature>